<comment type="caution">
    <text evidence="1">The sequence shown here is derived from an EMBL/GenBank/DDBJ whole genome shotgun (WGS) entry which is preliminary data.</text>
</comment>
<accession>A0A2A9FDZ5</accession>
<reference evidence="1 2" key="1">
    <citation type="submission" date="2017-10" db="EMBL/GenBank/DDBJ databases">
        <title>Sequencing the genomes of 1000 actinobacteria strains.</title>
        <authorList>
            <person name="Klenk H.-P."/>
        </authorList>
    </citation>
    <scope>NUCLEOTIDE SEQUENCE [LARGE SCALE GENOMIC DNA]</scope>
    <source>
        <strain evidence="1 2">DSM 46092</strain>
    </source>
</reference>
<protein>
    <submittedName>
        <fullName evidence="1">Uncharacterized protein</fullName>
    </submittedName>
</protein>
<name>A0A2A9FDZ5_9PSEU</name>
<organism evidence="1 2">
    <name type="scientific">Amycolatopsis sulphurea</name>
    <dbReference type="NCBI Taxonomy" id="76022"/>
    <lineage>
        <taxon>Bacteria</taxon>
        <taxon>Bacillati</taxon>
        <taxon>Actinomycetota</taxon>
        <taxon>Actinomycetes</taxon>
        <taxon>Pseudonocardiales</taxon>
        <taxon>Pseudonocardiaceae</taxon>
        <taxon>Amycolatopsis</taxon>
    </lineage>
</organism>
<proteinExistence type="predicted"/>
<gene>
    <name evidence="1" type="ORF">ATK36_4296</name>
</gene>
<dbReference type="RefSeq" id="WP_098513116.1">
    <property type="nucleotide sequence ID" value="NZ_JBIAKZ010000001.1"/>
</dbReference>
<dbReference type="Proteomes" id="UP000243542">
    <property type="component" value="Unassembled WGS sequence"/>
</dbReference>
<keyword evidence="2" id="KW-1185">Reference proteome</keyword>
<sequence length="720" mass="77700">MRITMVDSTEEYTKAVAAVLRGTATAVPVLHQSALPSPEGVVRRAQEPAAGRVVGFGNEEWAAAARLHAWLDRRGFEWFDGADALVAAAGAGRDPLTVCAPPELLTRAVQDAITAATSFRLPHAEVAEVDFPAHAVSFLTARTLPVLTRVVVAHAQYRDRRVERALGLFPERMTGVGDDDALTCLEGNALSAAAVAAADRPNLLMMWGHSREDLFNLGSDCLCGKSFESADTRVGALVPTCVTAGTCVKPGEALPINRIGVPTVVMGGCNVLRLGETGLFAPEFSLAFSAQEGGSSAVVTASGVVIGSLAEYLFLYRLLRGGLAVGEAVRLLNAAMPFLGPDSPSYQVLGEGDRVLFDPPPNRAEVRRVGDRVEFTDVSAEFLTVDLPRFDPALRVRVDGRQELYYAVVPRPDAGATAYLFGTGRLDGVDLAVTVDTRPPGGADAGAVVAAVTHLSAYGRLLRGYHAKLKSLEPEWRSTATHLLRQGAKARFDVRAGADADKRAATTAEQIHNADRVLCQHYLDRTASAKAFTFHEQCLFEDGTFSVVRHGDGGACPYCGDAMMSRLVRSDLVPEVRREVGICRTCGTIWDRPETVPAPLLTLDPVLHPTEPTPVGLELRNGLDRTMRGWAGLTVRRAKQFGYRVEQPPQRVVLEPGEARTALFTLATTAEIPTDAEFLRGYWSSELALTVAQRTIWTAVRRDQVLRPVGDLRHFGDYHP</sequence>
<dbReference type="AlphaFoldDB" id="A0A2A9FDZ5"/>
<evidence type="ECO:0000313" key="1">
    <source>
        <dbReference type="EMBL" id="PFG49163.1"/>
    </source>
</evidence>
<evidence type="ECO:0000313" key="2">
    <source>
        <dbReference type="Proteomes" id="UP000243542"/>
    </source>
</evidence>
<dbReference type="EMBL" id="PDJK01000002">
    <property type="protein sequence ID" value="PFG49163.1"/>
    <property type="molecule type" value="Genomic_DNA"/>
</dbReference>